<dbReference type="InterPro" id="IPR005586">
    <property type="entry name" value="ABC_trans_aux"/>
</dbReference>
<gene>
    <name evidence="3" type="ORF">HNP73_002033</name>
</gene>
<proteinExistence type="predicted"/>
<keyword evidence="4" id="KW-1185">Reference proteome</keyword>
<comment type="caution">
    <text evidence="3">The sequence shown here is derived from an EMBL/GenBank/DDBJ whole genome shotgun (WGS) entry which is preliminary data.</text>
</comment>
<dbReference type="Pfam" id="PF03886">
    <property type="entry name" value="ABC_trans_aux"/>
    <property type="match status" value="1"/>
</dbReference>
<evidence type="ECO:0000313" key="4">
    <source>
        <dbReference type="Proteomes" id="UP000549457"/>
    </source>
</evidence>
<organism evidence="3 4">
    <name type="scientific">Amaricoccus macauensis</name>
    <dbReference type="NCBI Taxonomy" id="57001"/>
    <lineage>
        <taxon>Bacteria</taxon>
        <taxon>Pseudomonadati</taxon>
        <taxon>Pseudomonadota</taxon>
        <taxon>Alphaproteobacteria</taxon>
        <taxon>Rhodobacterales</taxon>
        <taxon>Paracoccaceae</taxon>
        <taxon>Amaricoccus</taxon>
    </lineage>
</organism>
<dbReference type="SUPFAM" id="SSF159594">
    <property type="entry name" value="XCC0632-like"/>
    <property type="match status" value="1"/>
</dbReference>
<dbReference type="PROSITE" id="PS51257">
    <property type="entry name" value="PROKAR_LIPOPROTEIN"/>
    <property type="match status" value="1"/>
</dbReference>
<dbReference type="EMBL" id="JACHFM010000002">
    <property type="protein sequence ID" value="MBB5222097.1"/>
    <property type="molecule type" value="Genomic_DNA"/>
</dbReference>
<evidence type="ECO:0000259" key="2">
    <source>
        <dbReference type="Pfam" id="PF03886"/>
    </source>
</evidence>
<sequence>MSPTLPRRIVPLVLCAALLLLSACAAASTLRSASTPLDTYVLNPLPAPAAPGRSGSRIVFVADPTAPAAIAGDRIVIKPEAIRVALIGDGRWVEALPVHVRNVLARSLANTGRFAFVTTSTVGPLPDYTLLTDIDAFQAESLPGDGAPARVVVSMTLTLLRDLDGRLVASHRFTKTAETPATDARSIVLAFDAANAALLREAIPWASATMTGRAGM</sequence>
<evidence type="ECO:0000313" key="3">
    <source>
        <dbReference type="EMBL" id="MBB5222097.1"/>
    </source>
</evidence>
<dbReference type="AlphaFoldDB" id="A0A840SJK4"/>
<keyword evidence="1" id="KW-0732">Signal</keyword>
<dbReference type="Gene3D" id="3.40.50.10610">
    <property type="entry name" value="ABC-type transport auxiliary lipoprotein component"/>
    <property type="match status" value="1"/>
</dbReference>
<feature type="chain" id="PRO_5032873156" evidence="1">
    <location>
        <begin position="28"/>
        <end position="216"/>
    </location>
</feature>
<protein>
    <submittedName>
        <fullName evidence="3">Cholesterol transport system auxiliary component</fullName>
    </submittedName>
</protein>
<feature type="signal peptide" evidence="1">
    <location>
        <begin position="1"/>
        <end position="27"/>
    </location>
</feature>
<reference evidence="3 4" key="1">
    <citation type="submission" date="2020-08" db="EMBL/GenBank/DDBJ databases">
        <title>Genomic Encyclopedia of Type Strains, Phase IV (KMG-IV): sequencing the most valuable type-strain genomes for metagenomic binning, comparative biology and taxonomic classification.</title>
        <authorList>
            <person name="Goeker M."/>
        </authorList>
    </citation>
    <scope>NUCLEOTIDE SEQUENCE [LARGE SCALE GENOMIC DNA]</scope>
    <source>
        <strain evidence="3 4">DSM 101730</strain>
    </source>
</reference>
<evidence type="ECO:0000256" key="1">
    <source>
        <dbReference type="SAM" id="SignalP"/>
    </source>
</evidence>
<dbReference type="RefSeq" id="WP_184148515.1">
    <property type="nucleotide sequence ID" value="NZ_JACHFM010000002.1"/>
</dbReference>
<name>A0A840SJK4_9RHOB</name>
<accession>A0A840SJK4</accession>
<dbReference type="Proteomes" id="UP000549457">
    <property type="component" value="Unassembled WGS sequence"/>
</dbReference>
<feature type="domain" description="ABC-type transport auxiliary lipoprotein component" evidence="2">
    <location>
        <begin position="40"/>
        <end position="201"/>
    </location>
</feature>